<evidence type="ECO:0000313" key="1">
    <source>
        <dbReference type="EMBL" id="CAF0921521.1"/>
    </source>
</evidence>
<dbReference type="OrthoDB" id="203908at2759"/>
<dbReference type="InterPro" id="IPR011032">
    <property type="entry name" value="GroES-like_sf"/>
</dbReference>
<dbReference type="SUPFAM" id="SSF50129">
    <property type="entry name" value="GroES-like"/>
    <property type="match status" value="1"/>
</dbReference>
<sequence>MEIVKENISITMPSENADLRCIVLQQSFTGNRQLKVTSIPKLLPPAENEVLINVKACGVNFLDVLARYGVYEDTSKPPFVP</sequence>
<dbReference type="EMBL" id="CAJOBC010001824">
    <property type="protein sequence ID" value="CAF3700737.1"/>
    <property type="molecule type" value="Genomic_DNA"/>
</dbReference>
<evidence type="ECO:0000313" key="2">
    <source>
        <dbReference type="EMBL" id="CAF1033663.1"/>
    </source>
</evidence>
<reference evidence="1" key="1">
    <citation type="submission" date="2021-02" db="EMBL/GenBank/DDBJ databases">
        <authorList>
            <person name="Nowell W R."/>
        </authorList>
    </citation>
    <scope>NUCLEOTIDE SEQUENCE</scope>
</reference>
<dbReference type="EMBL" id="CAJOBA010007427">
    <property type="protein sequence ID" value="CAF3801942.1"/>
    <property type="molecule type" value="Genomic_DNA"/>
</dbReference>
<evidence type="ECO:0000313" key="4">
    <source>
        <dbReference type="EMBL" id="CAF3801942.1"/>
    </source>
</evidence>
<protein>
    <submittedName>
        <fullName evidence="1">Uncharacterized protein</fullName>
    </submittedName>
</protein>
<dbReference type="AlphaFoldDB" id="A0A814B1M6"/>
<comment type="caution">
    <text evidence="1">The sequence shown here is derived from an EMBL/GenBank/DDBJ whole genome shotgun (WGS) entry which is preliminary data.</text>
</comment>
<dbReference type="EMBL" id="CAJNOQ010001825">
    <property type="protein sequence ID" value="CAF0921521.1"/>
    <property type="molecule type" value="Genomic_DNA"/>
</dbReference>
<accession>A0A814B1M6</accession>
<dbReference type="Proteomes" id="UP000677228">
    <property type="component" value="Unassembled WGS sequence"/>
</dbReference>
<gene>
    <name evidence="1" type="ORF">GPM918_LOCUS9680</name>
    <name evidence="2" type="ORF">OVA965_LOCUS16120</name>
    <name evidence="3" type="ORF">SRO942_LOCUS9679</name>
    <name evidence="4" type="ORF">TMI583_LOCUS16130</name>
</gene>
<dbReference type="Proteomes" id="UP000663829">
    <property type="component" value="Unassembled WGS sequence"/>
</dbReference>
<dbReference type="Gene3D" id="3.90.180.10">
    <property type="entry name" value="Medium-chain alcohol dehydrogenases, catalytic domain"/>
    <property type="match status" value="1"/>
</dbReference>
<proteinExistence type="predicted"/>
<name>A0A814B1M6_9BILA</name>
<feature type="non-terminal residue" evidence="1">
    <location>
        <position position="1"/>
    </location>
</feature>
<dbReference type="Proteomes" id="UP000682733">
    <property type="component" value="Unassembled WGS sequence"/>
</dbReference>
<evidence type="ECO:0000313" key="5">
    <source>
        <dbReference type="Proteomes" id="UP000663829"/>
    </source>
</evidence>
<keyword evidence="5" id="KW-1185">Reference proteome</keyword>
<organism evidence="1 5">
    <name type="scientific">Didymodactylos carnosus</name>
    <dbReference type="NCBI Taxonomy" id="1234261"/>
    <lineage>
        <taxon>Eukaryota</taxon>
        <taxon>Metazoa</taxon>
        <taxon>Spiralia</taxon>
        <taxon>Gnathifera</taxon>
        <taxon>Rotifera</taxon>
        <taxon>Eurotatoria</taxon>
        <taxon>Bdelloidea</taxon>
        <taxon>Philodinida</taxon>
        <taxon>Philodinidae</taxon>
        <taxon>Didymodactylos</taxon>
    </lineage>
</organism>
<evidence type="ECO:0000313" key="3">
    <source>
        <dbReference type="EMBL" id="CAF3700737.1"/>
    </source>
</evidence>
<dbReference type="Proteomes" id="UP000681722">
    <property type="component" value="Unassembled WGS sequence"/>
</dbReference>
<dbReference type="EMBL" id="CAJNOK010007415">
    <property type="protein sequence ID" value="CAF1033663.1"/>
    <property type="molecule type" value="Genomic_DNA"/>
</dbReference>